<gene>
    <name evidence="1" type="ORF">MANES_08G061750v8</name>
</gene>
<dbReference type="Proteomes" id="UP000091857">
    <property type="component" value="Chromosome 8"/>
</dbReference>
<name>A0ACB7H8F2_MANES</name>
<accession>A0ACB7H8F2</accession>
<sequence length="167" mass="17842">MTALFTTRTQQPTMGSYNSNSRGRRGGRGGRGGRNGGRFQNYQMSAVQSQYSSGPFLSSATCYNCNGSGHVARLCPSQRRTVLPSPQAYHTISAPVSSTPPWNSVSSSQGSQGFRPQQQPWIVDTGATHHLTGSLGNLTIDSEYTGPDEVTISNGYPHEEGPSQKSG</sequence>
<proteinExistence type="predicted"/>
<evidence type="ECO:0000313" key="1">
    <source>
        <dbReference type="EMBL" id="KAG8649024.1"/>
    </source>
</evidence>
<organism evidence="1 2">
    <name type="scientific">Manihot esculenta</name>
    <name type="common">Cassava</name>
    <name type="synonym">Jatropha manihot</name>
    <dbReference type="NCBI Taxonomy" id="3983"/>
    <lineage>
        <taxon>Eukaryota</taxon>
        <taxon>Viridiplantae</taxon>
        <taxon>Streptophyta</taxon>
        <taxon>Embryophyta</taxon>
        <taxon>Tracheophyta</taxon>
        <taxon>Spermatophyta</taxon>
        <taxon>Magnoliopsida</taxon>
        <taxon>eudicotyledons</taxon>
        <taxon>Gunneridae</taxon>
        <taxon>Pentapetalae</taxon>
        <taxon>rosids</taxon>
        <taxon>fabids</taxon>
        <taxon>Malpighiales</taxon>
        <taxon>Euphorbiaceae</taxon>
        <taxon>Crotonoideae</taxon>
        <taxon>Manihoteae</taxon>
        <taxon>Manihot</taxon>
    </lineage>
</organism>
<reference evidence="2" key="1">
    <citation type="journal article" date="2016" name="Nat. Biotechnol.">
        <title>Sequencing wild and cultivated cassava and related species reveals extensive interspecific hybridization and genetic diversity.</title>
        <authorList>
            <person name="Bredeson J.V."/>
            <person name="Lyons J.B."/>
            <person name="Prochnik S.E."/>
            <person name="Wu G.A."/>
            <person name="Ha C.M."/>
            <person name="Edsinger-Gonzales E."/>
            <person name="Grimwood J."/>
            <person name="Schmutz J."/>
            <person name="Rabbi I.Y."/>
            <person name="Egesi C."/>
            <person name="Nauluvula P."/>
            <person name="Lebot V."/>
            <person name="Ndunguru J."/>
            <person name="Mkamilo G."/>
            <person name="Bart R.S."/>
            <person name="Setter T.L."/>
            <person name="Gleadow R.M."/>
            <person name="Kulakow P."/>
            <person name="Ferguson M.E."/>
            <person name="Rounsley S."/>
            <person name="Rokhsar D.S."/>
        </authorList>
    </citation>
    <scope>NUCLEOTIDE SEQUENCE [LARGE SCALE GENOMIC DNA]</scope>
    <source>
        <strain evidence="2">cv. AM560-2</strain>
    </source>
</reference>
<evidence type="ECO:0000313" key="2">
    <source>
        <dbReference type="Proteomes" id="UP000091857"/>
    </source>
</evidence>
<dbReference type="EMBL" id="CM004394">
    <property type="protein sequence ID" value="KAG8649024.1"/>
    <property type="molecule type" value="Genomic_DNA"/>
</dbReference>
<protein>
    <submittedName>
        <fullName evidence="1">Uncharacterized protein</fullName>
    </submittedName>
</protein>
<keyword evidence="2" id="KW-1185">Reference proteome</keyword>
<comment type="caution">
    <text evidence="1">The sequence shown here is derived from an EMBL/GenBank/DDBJ whole genome shotgun (WGS) entry which is preliminary data.</text>
</comment>